<protein>
    <submittedName>
        <fullName evidence="1">Unnamed protein product</fullName>
    </submittedName>
</protein>
<dbReference type="Proteomes" id="UP001165121">
    <property type="component" value="Unassembled WGS sequence"/>
</dbReference>
<evidence type="ECO:0000313" key="2">
    <source>
        <dbReference type="Proteomes" id="UP001165121"/>
    </source>
</evidence>
<name>A0A9W6XR98_9STRA</name>
<comment type="caution">
    <text evidence="1">The sequence shown here is derived from an EMBL/GenBank/DDBJ whole genome shotgun (WGS) entry which is preliminary data.</text>
</comment>
<reference evidence="1" key="1">
    <citation type="submission" date="2023-04" db="EMBL/GenBank/DDBJ databases">
        <title>Phytophthora fragariaefolia NBRC 109709.</title>
        <authorList>
            <person name="Ichikawa N."/>
            <person name="Sato H."/>
            <person name="Tonouchi N."/>
        </authorList>
    </citation>
    <scope>NUCLEOTIDE SEQUENCE</scope>
    <source>
        <strain evidence="1">NBRC 109709</strain>
    </source>
</reference>
<accession>A0A9W6XR98</accession>
<evidence type="ECO:0000313" key="1">
    <source>
        <dbReference type="EMBL" id="GMF43811.1"/>
    </source>
</evidence>
<dbReference type="AlphaFoldDB" id="A0A9W6XR98"/>
<gene>
    <name evidence="1" type="ORF">Pfra01_001498200</name>
</gene>
<dbReference type="EMBL" id="BSXT01001590">
    <property type="protein sequence ID" value="GMF43811.1"/>
    <property type="molecule type" value="Genomic_DNA"/>
</dbReference>
<sequence length="125" mass="13622">MKTGKVNLREQLGRETIEIHDVFASAPAATEFLRAYAFNENKSIVQIGHSGHKNVWGCKSEAFCTWEVSLSKKRSTKRANKKLAFCPEGAWFVSSAELVHSPSCDSVGEASAEILATLPGLEAPL</sequence>
<keyword evidence="2" id="KW-1185">Reference proteome</keyword>
<dbReference type="OrthoDB" id="128378at2759"/>
<proteinExistence type="predicted"/>
<organism evidence="1 2">
    <name type="scientific">Phytophthora fragariaefolia</name>
    <dbReference type="NCBI Taxonomy" id="1490495"/>
    <lineage>
        <taxon>Eukaryota</taxon>
        <taxon>Sar</taxon>
        <taxon>Stramenopiles</taxon>
        <taxon>Oomycota</taxon>
        <taxon>Peronosporomycetes</taxon>
        <taxon>Peronosporales</taxon>
        <taxon>Peronosporaceae</taxon>
        <taxon>Phytophthora</taxon>
    </lineage>
</organism>